<keyword evidence="2" id="KW-0812">Transmembrane</keyword>
<evidence type="ECO:0000313" key="4">
    <source>
        <dbReference type="WBParaSite" id="PTRK_0001676400.1"/>
    </source>
</evidence>
<keyword evidence="2" id="KW-1133">Transmembrane helix</keyword>
<reference evidence="4" key="1">
    <citation type="submission" date="2017-02" db="UniProtKB">
        <authorList>
            <consortium name="WormBaseParasite"/>
        </authorList>
    </citation>
    <scope>IDENTIFICATION</scope>
</reference>
<protein>
    <submittedName>
        <fullName evidence="4">DUF202 domain-containing protein</fullName>
    </submittedName>
</protein>
<feature type="compositionally biased region" description="Basic residues" evidence="1">
    <location>
        <begin position="1"/>
        <end position="12"/>
    </location>
</feature>
<feature type="transmembrane region" description="Helical" evidence="2">
    <location>
        <begin position="53"/>
        <end position="72"/>
    </location>
</feature>
<name>A0A0N5A4Y0_PARTI</name>
<keyword evidence="3" id="KW-1185">Reference proteome</keyword>
<sequence>MTSRTTKTRTPKTRLSTERTSADPEKAFFKIKKNKNTIIINGAHMLNAPTKQYLLSWLKFILISLIYIAFRFDDIYKETDINLLLALVNYGVYSINIFIYLILLYRRSHVDEENDLVGNITFISVRLYKEIYVFLLSLQLWISIWFFYIYDTSERTCQAKKASNTEEFILLRFKFFVCKFVNITYLIIISTIVITLYQIISFILLKRL</sequence>
<feature type="region of interest" description="Disordered" evidence="1">
    <location>
        <begin position="1"/>
        <end position="21"/>
    </location>
</feature>
<organism evidence="3 4">
    <name type="scientific">Parastrongyloides trichosuri</name>
    <name type="common">Possum-specific nematode worm</name>
    <dbReference type="NCBI Taxonomy" id="131310"/>
    <lineage>
        <taxon>Eukaryota</taxon>
        <taxon>Metazoa</taxon>
        <taxon>Ecdysozoa</taxon>
        <taxon>Nematoda</taxon>
        <taxon>Chromadorea</taxon>
        <taxon>Rhabditida</taxon>
        <taxon>Tylenchina</taxon>
        <taxon>Panagrolaimomorpha</taxon>
        <taxon>Strongyloidoidea</taxon>
        <taxon>Strongyloididae</taxon>
        <taxon>Parastrongyloides</taxon>
    </lineage>
</organism>
<dbReference type="Proteomes" id="UP000038045">
    <property type="component" value="Unplaced"/>
</dbReference>
<dbReference type="WBParaSite" id="PTRK_0001676400.1">
    <property type="protein sequence ID" value="PTRK_0001676400.1"/>
    <property type="gene ID" value="PTRK_0001676400"/>
</dbReference>
<proteinExistence type="predicted"/>
<feature type="transmembrane region" description="Helical" evidence="2">
    <location>
        <begin position="131"/>
        <end position="150"/>
    </location>
</feature>
<dbReference type="AlphaFoldDB" id="A0A0N5A4Y0"/>
<keyword evidence="2" id="KW-0472">Membrane</keyword>
<evidence type="ECO:0000313" key="3">
    <source>
        <dbReference type="Proteomes" id="UP000038045"/>
    </source>
</evidence>
<evidence type="ECO:0000256" key="1">
    <source>
        <dbReference type="SAM" id="MobiDB-lite"/>
    </source>
</evidence>
<evidence type="ECO:0000256" key="2">
    <source>
        <dbReference type="SAM" id="Phobius"/>
    </source>
</evidence>
<feature type="transmembrane region" description="Helical" evidence="2">
    <location>
        <begin position="84"/>
        <end position="105"/>
    </location>
</feature>
<accession>A0A0N5A4Y0</accession>
<feature type="transmembrane region" description="Helical" evidence="2">
    <location>
        <begin position="183"/>
        <end position="205"/>
    </location>
</feature>